<dbReference type="EMBL" id="JANCYW010000001">
    <property type="protein sequence ID" value="KAK4534220.1"/>
    <property type="molecule type" value="Genomic_DNA"/>
</dbReference>
<organism evidence="1 2">
    <name type="scientific">Cyanidium caldarium</name>
    <name type="common">Red alga</name>
    <dbReference type="NCBI Taxonomy" id="2771"/>
    <lineage>
        <taxon>Eukaryota</taxon>
        <taxon>Rhodophyta</taxon>
        <taxon>Bangiophyceae</taxon>
        <taxon>Cyanidiales</taxon>
        <taxon>Cyanidiaceae</taxon>
        <taxon>Cyanidium</taxon>
    </lineage>
</organism>
<protein>
    <recommendedName>
        <fullName evidence="3">Roadblock/LAMTOR2 domain-containing protein</fullName>
    </recommendedName>
</protein>
<evidence type="ECO:0008006" key="3">
    <source>
        <dbReference type="Google" id="ProtNLM"/>
    </source>
</evidence>
<reference evidence="1 2" key="1">
    <citation type="submission" date="2022-07" db="EMBL/GenBank/DDBJ databases">
        <title>Genome-wide signatures of adaptation to extreme environments.</title>
        <authorList>
            <person name="Cho C.H."/>
            <person name="Yoon H.S."/>
        </authorList>
    </citation>
    <scope>NUCLEOTIDE SEQUENCE [LARGE SCALE GENOMIC DNA]</scope>
    <source>
        <strain evidence="1 2">DBV 063 E5</strain>
    </source>
</reference>
<dbReference type="GO" id="GO:0005085">
    <property type="term" value="F:guanyl-nucleotide exchange factor activity"/>
    <property type="evidence" value="ECO:0007669"/>
    <property type="project" value="InterPro"/>
</dbReference>
<dbReference type="GO" id="GO:0032008">
    <property type="term" value="P:positive regulation of TOR signaling"/>
    <property type="evidence" value="ECO:0007669"/>
    <property type="project" value="InterPro"/>
</dbReference>
<accession>A0AAV9IQ41</accession>
<evidence type="ECO:0000313" key="1">
    <source>
        <dbReference type="EMBL" id="KAK4534220.1"/>
    </source>
</evidence>
<gene>
    <name evidence="1" type="ORF">CDCA_CDCA01G0245</name>
</gene>
<name>A0AAV9IQ41_CYACA</name>
<sequence length="166" mass="17824">MESDSSLETGEERYLLRPAGLPRVLQQICTEGVQLAALLNPDGTLLAAAAADAPTSATAAAEDDMSTDKGQGDARRFQALMLGKLVGAVASNSWLTYEQLDSEVRTLYLRFPCGAVSIAPVSQLLLCLLASPQVPCAALRARHRAVQEYLSEPLERLYAQVEEHPA</sequence>
<dbReference type="PANTHER" id="PTHR13323">
    <property type="entry name" value="LATE ENDOSOMAL/LYSOSOMAL MP1 INTERACTING PROTEIN"/>
    <property type="match status" value="1"/>
</dbReference>
<keyword evidence="2" id="KW-1185">Reference proteome</keyword>
<dbReference type="Proteomes" id="UP001301350">
    <property type="component" value="Unassembled WGS sequence"/>
</dbReference>
<comment type="caution">
    <text evidence="1">The sequence shown here is derived from an EMBL/GenBank/DDBJ whole genome shotgun (WGS) entry which is preliminary data.</text>
</comment>
<evidence type="ECO:0000313" key="2">
    <source>
        <dbReference type="Proteomes" id="UP001301350"/>
    </source>
</evidence>
<dbReference type="GO" id="GO:0060090">
    <property type="term" value="F:molecular adaptor activity"/>
    <property type="evidence" value="ECO:0007669"/>
    <property type="project" value="InterPro"/>
</dbReference>
<dbReference type="AlphaFoldDB" id="A0AAV9IQ41"/>
<dbReference type="SUPFAM" id="SSF103196">
    <property type="entry name" value="Roadblock/LC7 domain"/>
    <property type="match status" value="1"/>
</dbReference>
<dbReference type="InterPro" id="IPR037587">
    <property type="entry name" value="LAMTOR2-like"/>
</dbReference>
<proteinExistence type="predicted"/>
<dbReference type="Gene3D" id="3.30.450.30">
    <property type="entry name" value="Dynein light chain 2a, cytoplasmic"/>
    <property type="match status" value="1"/>
</dbReference>